<dbReference type="Gene3D" id="3.40.140.10">
    <property type="entry name" value="Cytidine Deaminase, domain 2"/>
    <property type="match status" value="1"/>
</dbReference>
<dbReference type="Pfam" id="PF20582">
    <property type="entry name" value="UPF0758_N"/>
    <property type="match status" value="1"/>
</dbReference>
<dbReference type="InterPro" id="IPR010994">
    <property type="entry name" value="RuvA_2-like"/>
</dbReference>
<dbReference type="InterPro" id="IPR046778">
    <property type="entry name" value="UPF0758_N"/>
</dbReference>
<feature type="domain" description="MPN" evidence="7">
    <location>
        <begin position="115"/>
        <end position="237"/>
    </location>
</feature>
<proteinExistence type="predicted"/>
<dbReference type="AlphaFoldDB" id="A0A3B0VKE6"/>
<keyword evidence="5" id="KW-0482">Metalloprotease</keyword>
<evidence type="ECO:0000259" key="7">
    <source>
        <dbReference type="PROSITE" id="PS50249"/>
    </source>
</evidence>
<protein>
    <submittedName>
        <fullName evidence="8">UPF0758 family protein</fullName>
    </submittedName>
</protein>
<dbReference type="Pfam" id="PF04002">
    <property type="entry name" value="RadC"/>
    <property type="match status" value="1"/>
</dbReference>
<organism evidence="8">
    <name type="scientific">hydrothermal vent metagenome</name>
    <dbReference type="NCBI Taxonomy" id="652676"/>
    <lineage>
        <taxon>unclassified sequences</taxon>
        <taxon>metagenomes</taxon>
        <taxon>ecological metagenomes</taxon>
    </lineage>
</organism>
<dbReference type="SUPFAM" id="SSF47781">
    <property type="entry name" value="RuvA domain 2-like"/>
    <property type="match status" value="1"/>
</dbReference>
<dbReference type="NCBIfam" id="TIGR00608">
    <property type="entry name" value="radc"/>
    <property type="match status" value="1"/>
</dbReference>
<dbReference type="NCBIfam" id="NF000642">
    <property type="entry name" value="PRK00024.1"/>
    <property type="match status" value="1"/>
</dbReference>
<keyword evidence="2" id="KW-0479">Metal-binding</keyword>
<dbReference type="PANTHER" id="PTHR30471">
    <property type="entry name" value="DNA REPAIR PROTEIN RADC"/>
    <property type="match status" value="1"/>
</dbReference>
<evidence type="ECO:0000256" key="6">
    <source>
        <dbReference type="SAM" id="MobiDB-lite"/>
    </source>
</evidence>
<name>A0A3B0VKE6_9ZZZZ</name>
<dbReference type="GO" id="GO:0008237">
    <property type="term" value="F:metallopeptidase activity"/>
    <property type="evidence" value="ECO:0007669"/>
    <property type="project" value="UniProtKB-KW"/>
</dbReference>
<dbReference type="EMBL" id="UOEU01000661">
    <property type="protein sequence ID" value="VAW37299.1"/>
    <property type="molecule type" value="Genomic_DNA"/>
</dbReference>
<dbReference type="CDD" id="cd08071">
    <property type="entry name" value="MPN_DUF2466"/>
    <property type="match status" value="1"/>
</dbReference>
<dbReference type="InterPro" id="IPR001405">
    <property type="entry name" value="UPF0758"/>
</dbReference>
<evidence type="ECO:0000256" key="3">
    <source>
        <dbReference type="ARBA" id="ARBA00022801"/>
    </source>
</evidence>
<feature type="region of interest" description="Disordered" evidence="6">
    <location>
        <begin position="1"/>
        <end position="23"/>
    </location>
</feature>
<evidence type="ECO:0000256" key="5">
    <source>
        <dbReference type="ARBA" id="ARBA00023049"/>
    </source>
</evidence>
<dbReference type="PANTHER" id="PTHR30471:SF3">
    <property type="entry name" value="UPF0758 PROTEIN YEES-RELATED"/>
    <property type="match status" value="1"/>
</dbReference>
<dbReference type="GO" id="GO:0046872">
    <property type="term" value="F:metal ion binding"/>
    <property type="evidence" value="ECO:0007669"/>
    <property type="project" value="UniProtKB-KW"/>
</dbReference>
<accession>A0A3B0VKE6</accession>
<dbReference type="GO" id="GO:0006508">
    <property type="term" value="P:proteolysis"/>
    <property type="evidence" value="ECO:0007669"/>
    <property type="project" value="UniProtKB-KW"/>
</dbReference>
<reference evidence="8" key="1">
    <citation type="submission" date="2018-06" db="EMBL/GenBank/DDBJ databases">
        <authorList>
            <person name="Zhirakovskaya E."/>
        </authorList>
    </citation>
    <scope>NUCLEOTIDE SEQUENCE</scope>
</reference>
<evidence type="ECO:0000256" key="2">
    <source>
        <dbReference type="ARBA" id="ARBA00022723"/>
    </source>
</evidence>
<dbReference type="InterPro" id="IPR025657">
    <property type="entry name" value="RadC_JAB"/>
</dbReference>
<sequence>MSKEESGRSPIYTPRMRDMAEQNRPRERLMQVGERAVSTAELLAIILRTGSGGENVLRLAERLLITFKDLPGLARASIAQLTEVKGIGPAKAVEIKAALEIGRRLLTTAPQEKPHVTSPADAANLVMSEMSFLEKEHLRLILMDTRSRVLGTPTVYVGSLNTSVIRVGELFRVAIKENAAAFIVAHNHPSGDPSPSGEDVKVTRQIVQAGALLNIDVLDHIVIGHNRFISMKERGLGF</sequence>
<dbReference type="InterPro" id="IPR020891">
    <property type="entry name" value="UPF0758_CS"/>
</dbReference>
<dbReference type="PROSITE" id="PS01302">
    <property type="entry name" value="UPF0758"/>
    <property type="match status" value="1"/>
</dbReference>
<keyword evidence="3" id="KW-0378">Hydrolase</keyword>
<keyword evidence="1" id="KW-0645">Protease</keyword>
<dbReference type="Gene3D" id="1.10.150.20">
    <property type="entry name" value="5' to 3' exonuclease, C-terminal subdomain"/>
    <property type="match status" value="1"/>
</dbReference>
<keyword evidence="4" id="KW-0862">Zinc</keyword>
<evidence type="ECO:0000256" key="4">
    <source>
        <dbReference type="ARBA" id="ARBA00022833"/>
    </source>
</evidence>
<gene>
    <name evidence="8" type="ORF">MNBD_CHLOROFLEXI01-744</name>
</gene>
<dbReference type="PROSITE" id="PS50249">
    <property type="entry name" value="MPN"/>
    <property type="match status" value="1"/>
</dbReference>
<evidence type="ECO:0000313" key="8">
    <source>
        <dbReference type="EMBL" id="VAW37299.1"/>
    </source>
</evidence>
<evidence type="ECO:0000256" key="1">
    <source>
        <dbReference type="ARBA" id="ARBA00022670"/>
    </source>
</evidence>
<dbReference type="InterPro" id="IPR037518">
    <property type="entry name" value="MPN"/>
</dbReference>